<comment type="caution">
    <text evidence="1">The sequence shown here is derived from an EMBL/GenBank/DDBJ whole genome shotgun (WGS) entry which is preliminary data.</text>
</comment>
<name>A0ABV8QQK1_9BACT</name>
<reference evidence="2" key="1">
    <citation type="journal article" date="2019" name="Int. J. Syst. Evol. Microbiol.">
        <title>The Global Catalogue of Microorganisms (GCM) 10K type strain sequencing project: providing services to taxonomists for standard genome sequencing and annotation.</title>
        <authorList>
            <consortium name="The Broad Institute Genomics Platform"/>
            <consortium name="The Broad Institute Genome Sequencing Center for Infectious Disease"/>
            <person name="Wu L."/>
            <person name="Ma J."/>
        </authorList>
    </citation>
    <scope>NUCLEOTIDE SEQUENCE [LARGE SCALE GENOMIC DNA]</scope>
    <source>
        <strain evidence="2">CECT 8289</strain>
    </source>
</reference>
<accession>A0ABV8QQK1</accession>
<evidence type="ECO:0000313" key="2">
    <source>
        <dbReference type="Proteomes" id="UP001595907"/>
    </source>
</evidence>
<dbReference type="InterPro" id="IPR019850">
    <property type="entry name" value="GldD-like"/>
</dbReference>
<dbReference type="RefSeq" id="WP_379708097.1">
    <property type="nucleotide sequence ID" value="NZ_JBHSCZ010000001.1"/>
</dbReference>
<keyword evidence="2" id="KW-1185">Reference proteome</keyword>
<sequence>MKGFKYNFFYSLLFLGAIGASCNSNYTSKKKGYYHIDLPQKKYVLFDEPGMPYSFEYPTYAKIIKDSTYFDANPENDFWRNIDFADLNAKIFLSYKQIGGKALYKVKLANGNYKDSFGINEYDRMINDAFNLTNKNDDIATSKKDSLFTTKNNISGLLFKLGGNAATARQFFMTDTTKNFIRGALYFYASPNADSLKPVVDFLQKDIDHLISTFKWKNK</sequence>
<dbReference type="Proteomes" id="UP001595907">
    <property type="component" value="Unassembled WGS sequence"/>
</dbReference>
<organism evidence="1 2">
    <name type="scientific">Ferruginibacter yonginensis</name>
    <dbReference type="NCBI Taxonomy" id="1310416"/>
    <lineage>
        <taxon>Bacteria</taxon>
        <taxon>Pseudomonadati</taxon>
        <taxon>Bacteroidota</taxon>
        <taxon>Chitinophagia</taxon>
        <taxon>Chitinophagales</taxon>
        <taxon>Chitinophagaceae</taxon>
        <taxon>Ferruginibacter</taxon>
    </lineage>
</organism>
<dbReference type="EMBL" id="JBHSCZ010000001">
    <property type="protein sequence ID" value="MFC4262560.1"/>
    <property type="molecule type" value="Genomic_DNA"/>
</dbReference>
<evidence type="ECO:0000313" key="1">
    <source>
        <dbReference type="EMBL" id="MFC4262560.1"/>
    </source>
</evidence>
<protein>
    <recommendedName>
        <fullName evidence="3">Gliding motility lipoprotein GldD</fullName>
    </recommendedName>
</protein>
<gene>
    <name evidence="1" type="ORF">ACFOWM_06710</name>
</gene>
<proteinExistence type="predicted"/>
<dbReference type="PROSITE" id="PS51257">
    <property type="entry name" value="PROKAR_LIPOPROTEIN"/>
    <property type="match status" value="1"/>
</dbReference>
<evidence type="ECO:0008006" key="3">
    <source>
        <dbReference type="Google" id="ProtNLM"/>
    </source>
</evidence>
<dbReference type="Pfam" id="PF25593">
    <property type="entry name" value="GldD_lipo"/>
    <property type="match status" value="1"/>
</dbReference>